<feature type="transmembrane region" description="Helical" evidence="2">
    <location>
        <begin position="315"/>
        <end position="336"/>
    </location>
</feature>
<feature type="transmembrane region" description="Helical" evidence="2">
    <location>
        <begin position="165"/>
        <end position="186"/>
    </location>
</feature>
<dbReference type="AlphaFoldDB" id="A0A7W4UZ14"/>
<protein>
    <recommendedName>
        <fullName evidence="5">Lipopolysaccharide biosynthesis protein</fullName>
    </recommendedName>
</protein>
<feature type="transmembrane region" description="Helical" evidence="2">
    <location>
        <begin position="46"/>
        <end position="70"/>
    </location>
</feature>
<feature type="transmembrane region" description="Helical" evidence="2">
    <location>
        <begin position="283"/>
        <end position="303"/>
    </location>
</feature>
<feature type="region of interest" description="Disordered" evidence="1">
    <location>
        <begin position="415"/>
        <end position="441"/>
    </location>
</feature>
<feature type="transmembrane region" description="Helical" evidence="2">
    <location>
        <begin position="348"/>
        <end position="368"/>
    </location>
</feature>
<keyword evidence="4" id="KW-1185">Reference proteome</keyword>
<feature type="transmembrane region" description="Helical" evidence="2">
    <location>
        <begin position="374"/>
        <end position="397"/>
    </location>
</feature>
<dbReference type="EMBL" id="JACHVP010000004">
    <property type="protein sequence ID" value="MBB2968567.1"/>
    <property type="molecule type" value="Genomic_DNA"/>
</dbReference>
<comment type="caution">
    <text evidence="3">The sequence shown here is derived from an EMBL/GenBank/DDBJ whole genome shotgun (WGS) entry which is preliminary data.</text>
</comment>
<evidence type="ECO:0000313" key="3">
    <source>
        <dbReference type="EMBL" id="MBB2968567.1"/>
    </source>
</evidence>
<dbReference type="Proteomes" id="UP000538196">
    <property type="component" value="Unassembled WGS sequence"/>
</dbReference>
<organism evidence="3 4">
    <name type="scientific">Leifsonia aquatica</name>
    <name type="common">Corynebacterium aquaticum</name>
    <dbReference type="NCBI Taxonomy" id="144185"/>
    <lineage>
        <taxon>Bacteria</taxon>
        <taxon>Bacillati</taxon>
        <taxon>Actinomycetota</taxon>
        <taxon>Actinomycetes</taxon>
        <taxon>Micrococcales</taxon>
        <taxon>Microbacteriaceae</taxon>
        <taxon>Leifsonia</taxon>
    </lineage>
</organism>
<evidence type="ECO:0000313" key="4">
    <source>
        <dbReference type="Proteomes" id="UP000538196"/>
    </source>
</evidence>
<evidence type="ECO:0000256" key="1">
    <source>
        <dbReference type="SAM" id="MobiDB-lite"/>
    </source>
</evidence>
<keyword evidence="2" id="KW-0812">Transmembrane</keyword>
<reference evidence="3 4" key="1">
    <citation type="submission" date="2020-08" db="EMBL/GenBank/DDBJ databases">
        <title>Sequencing the genomes of 1000 actinobacteria strains.</title>
        <authorList>
            <person name="Klenk H.-P."/>
        </authorList>
    </citation>
    <scope>NUCLEOTIDE SEQUENCE [LARGE SCALE GENOMIC DNA]</scope>
    <source>
        <strain evidence="3 4">DSM 20146</strain>
    </source>
</reference>
<name>A0A7W4UZ14_LEIAQ</name>
<evidence type="ECO:0008006" key="5">
    <source>
        <dbReference type="Google" id="ProtNLM"/>
    </source>
</evidence>
<keyword evidence="2" id="KW-0472">Membrane</keyword>
<dbReference type="RefSeq" id="WP_021764882.1">
    <property type="nucleotide sequence ID" value="NZ_JACHVP010000004.1"/>
</dbReference>
<keyword evidence="2" id="KW-1133">Transmembrane helix</keyword>
<sequence length="441" mass="45792">MRRVLRAAVAIAGKPLVLSQVLTSAAGALATIFAAAFMDSQEFTRFALVNLLSVTTVGLVRSFLFQPALIRFRHDKAAHAPFSTAIVGAVLAGAVVAGGAVILGVGPWWESAVLFVGALFPILQDWLRYRAMSFDRRWDVALSDGIRLVSVALSPLILITRPDAVIYQSYLGLALAVPVVLMLIRLPRPRKVTPLREYIGPASLQLADFAIGQFNSTLPLLVLGALGSSALIGGVRFAQTLLGPLNLVFAASTTNLIADGATRGTYASTESLIHQGTRLARTLGLVAVGGVGVLVGVVAASGFELRGVANGPLVIGLTIVGAATLSSGWAGIHAIVMRLLGHQAIVTVGRACLVFASLSAFTIGYLLGGVDASLAAGFLTAAVVAPIAFIVPATVLYRRHRRGELSELGPAAAEAAQEEVELSEADSPVRGLPDDSAPGTI</sequence>
<proteinExistence type="predicted"/>
<evidence type="ECO:0000256" key="2">
    <source>
        <dbReference type="SAM" id="Phobius"/>
    </source>
</evidence>
<gene>
    <name evidence="3" type="ORF">FHX33_003343</name>
</gene>
<feature type="transmembrane region" description="Helical" evidence="2">
    <location>
        <begin position="82"/>
        <end position="102"/>
    </location>
</feature>
<accession>A0A7W4UZ14</accession>